<dbReference type="Gene3D" id="2.60.40.10">
    <property type="entry name" value="Immunoglobulins"/>
    <property type="match status" value="3"/>
</dbReference>
<dbReference type="EC" id="3.2.1.25" evidence="5"/>
<keyword evidence="15" id="KW-0326">Glycosidase</keyword>
<dbReference type="OrthoDB" id="431497at2759"/>
<dbReference type="Gene3D" id="3.30.70.1620">
    <property type="match status" value="1"/>
</dbReference>
<evidence type="ECO:0000256" key="10">
    <source>
        <dbReference type="ARBA" id="ARBA00022801"/>
    </source>
</evidence>
<dbReference type="FunFam" id="2.60.120.260:FF:000060">
    <property type="entry name" value="Probable beta-mannosidase"/>
    <property type="match status" value="1"/>
</dbReference>
<dbReference type="InterPro" id="IPR003395">
    <property type="entry name" value="RecF/RecN/SMC_N"/>
</dbReference>
<dbReference type="GO" id="GO:0051301">
    <property type="term" value="P:cell division"/>
    <property type="evidence" value="ECO:0007669"/>
    <property type="project" value="UniProtKB-KW"/>
</dbReference>
<evidence type="ECO:0000256" key="17">
    <source>
        <dbReference type="ARBA" id="ARBA00033445"/>
    </source>
</evidence>
<comment type="catalytic activity">
    <reaction evidence="1">
        <text>Hydrolysis of terminal, non-reducing beta-D-mannose residues in beta-D-mannosides.</text>
        <dbReference type="EC" id="3.2.1.25"/>
    </reaction>
</comment>
<protein>
    <recommendedName>
        <fullName evidence="6">Structural maintenance of chromosomes protein 3</fullName>
        <ecNumber evidence="5">3.2.1.25</ecNumber>
    </recommendedName>
    <alternativeName>
        <fullName evidence="17">Mannanase</fullName>
    </alternativeName>
</protein>
<dbReference type="EMBL" id="NNAY01001956">
    <property type="protein sequence ID" value="OXU22459.1"/>
    <property type="molecule type" value="Genomic_DNA"/>
</dbReference>
<dbReference type="Pfam" id="PF17786">
    <property type="entry name" value="Mannosidase_ig"/>
    <property type="match status" value="1"/>
</dbReference>
<keyword evidence="9" id="KW-0498">Mitosis</keyword>
<dbReference type="InterPro" id="IPR041741">
    <property type="entry name" value="SMC3_ABC_euk"/>
</dbReference>
<dbReference type="FunFam" id="3.40.50.300:FF:000424">
    <property type="entry name" value="Structural maintenance of chromosomes 3"/>
    <property type="match status" value="1"/>
</dbReference>
<feature type="compositionally biased region" description="Low complexity" evidence="19">
    <location>
        <begin position="65"/>
        <end position="76"/>
    </location>
</feature>
<evidence type="ECO:0000256" key="12">
    <source>
        <dbReference type="ARBA" id="ARBA00023180"/>
    </source>
</evidence>
<proteinExistence type="inferred from homology"/>
<dbReference type="SUPFAM" id="SSF75553">
    <property type="entry name" value="Smc hinge domain"/>
    <property type="match status" value="1"/>
</dbReference>
<dbReference type="Gene3D" id="2.60.120.260">
    <property type="entry name" value="Galactose-binding domain-like"/>
    <property type="match status" value="1"/>
</dbReference>
<accession>A0A232EVS0</accession>
<dbReference type="InterPro" id="IPR008979">
    <property type="entry name" value="Galactose-bd-like_sf"/>
</dbReference>
<dbReference type="InterPro" id="IPR054593">
    <property type="entry name" value="Beta-mannosidase-like_N2"/>
</dbReference>
<comment type="subcellular location">
    <subcellularLocation>
        <location evidence="2">Lysosome</location>
    </subcellularLocation>
</comment>
<dbReference type="Pfam" id="PF06470">
    <property type="entry name" value="SMC_hinge"/>
    <property type="match status" value="1"/>
</dbReference>
<dbReference type="SUPFAM" id="SSF49303">
    <property type="entry name" value="beta-Galactosidase/glucuronidase domain"/>
    <property type="match status" value="3"/>
</dbReference>
<feature type="compositionally biased region" description="Low complexity" evidence="19">
    <location>
        <begin position="144"/>
        <end position="153"/>
    </location>
</feature>
<gene>
    <name evidence="21" type="ORF">TSAR_010869</name>
</gene>
<evidence type="ECO:0000313" key="22">
    <source>
        <dbReference type="Proteomes" id="UP000215335"/>
    </source>
</evidence>
<dbReference type="GO" id="GO:0051276">
    <property type="term" value="P:chromosome organization"/>
    <property type="evidence" value="ECO:0007669"/>
    <property type="project" value="InterPro"/>
</dbReference>
<dbReference type="InterPro" id="IPR027417">
    <property type="entry name" value="P-loop_NTPase"/>
</dbReference>
<keyword evidence="13" id="KW-0458">Lysosome</keyword>
<evidence type="ECO:0000256" key="4">
    <source>
        <dbReference type="ARBA" id="ARBA00007401"/>
    </source>
</evidence>
<feature type="coiled-coil region" evidence="18">
    <location>
        <begin position="2226"/>
        <end position="2378"/>
    </location>
</feature>
<feature type="domain" description="SMC hinge" evidence="20">
    <location>
        <begin position="1960"/>
        <end position="2073"/>
    </location>
</feature>
<evidence type="ECO:0000256" key="5">
    <source>
        <dbReference type="ARBA" id="ARBA00012754"/>
    </source>
</evidence>
<feature type="coiled-coil region" evidence="18">
    <location>
        <begin position="2105"/>
        <end position="2153"/>
    </location>
</feature>
<dbReference type="SUPFAM" id="SSF51445">
    <property type="entry name" value="(Trans)glycosidases"/>
    <property type="match status" value="1"/>
</dbReference>
<feature type="coiled-coil region" evidence="18">
    <location>
        <begin position="428"/>
        <end position="490"/>
    </location>
</feature>
<evidence type="ECO:0000256" key="16">
    <source>
        <dbReference type="ARBA" id="ARBA00023306"/>
    </source>
</evidence>
<dbReference type="Gene3D" id="3.20.20.80">
    <property type="entry name" value="Glycosidases"/>
    <property type="match status" value="1"/>
</dbReference>
<dbReference type="Gene3D" id="1.20.1060.20">
    <property type="match status" value="1"/>
</dbReference>
<dbReference type="InterPro" id="IPR013783">
    <property type="entry name" value="Ig-like_fold"/>
</dbReference>
<feature type="compositionally biased region" description="Polar residues" evidence="19">
    <location>
        <begin position="160"/>
        <end position="177"/>
    </location>
</feature>
<feature type="compositionally biased region" description="Polar residues" evidence="19">
    <location>
        <begin position="93"/>
        <end position="112"/>
    </location>
</feature>
<dbReference type="Pfam" id="PF22666">
    <property type="entry name" value="Glyco_hydro_2_N2"/>
    <property type="match status" value="1"/>
</dbReference>
<evidence type="ECO:0000256" key="15">
    <source>
        <dbReference type="ARBA" id="ARBA00023295"/>
    </source>
</evidence>
<feature type="compositionally biased region" description="Basic and acidic residues" evidence="19">
    <location>
        <begin position="346"/>
        <end position="364"/>
    </location>
</feature>
<dbReference type="SUPFAM" id="SSF52540">
    <property type="entry name" value="P-loop containing nucleoside triphosphate hydrolases"/>
    <property type="match status" value="1"/>
</dbReference>
<evidence type="ECO:0000256" key="3">
    <source>
        <dbReference type="ARBA" id="ARBA00005917"/>
    </source>
</evidence>
<keyword evidence="10" id="KW-0378">Hydrolase</keyword>
<keyword evidence="7" id="KW-0132">Cell division</keyword>
<evidence type="ECO:0000256" key="9">
    <source>
        <dbReference type="ARBA" id="ARBA00022776"/>
    </source>
</evidence>
<dbReference type="GO" id="GO:0005764">
    <property type="term" value="C:lysosome"/>
    <property type="evidence" value="ECO:0007669"/>
    <property type="project" value="UniProtKB-SubCell"/>
</dbReference>
<organism evidence="21 22">
    <name type="scientific">Trichomalopsis sarcophagae</name>
    <dbReference type="NCBI Taxonomy" id="543379"/>
    <lineage>
        <taxon>Eukaryota</taxon>
        <taxon>Metazoa</taxon>
        <taxon>Ecdysozoa</taxon>
        <taxon>Arthropoda</taxon>
        <taxon>Hexapoda</taxon>
        <taxon>Insecta</taxon>
        <taxon>Pterygota</taxon>
        <taxon>Neoptera</taxon>
        <taxon>Endopterygota</taxon>
        <taxon>Hymenoptera</taxon>
        <taxon>Apocrita</taxon>
        <taxon>Proctotrupomorpha</taxon>
        <taxon>Chalcidoidea</taxon>
        <taxon>Pteromalidae</taxon>
        <taxon>Pteromalinae</taxon>
        <taxon>Trichomalopsis</taxon>
    </lineage>
</organism>
<feature type="compositionally biased region" description="Polar residues" evidence="19">
    <location>
        <begin position="1"/>
        <end position="11"/>
    </location>
</feature>
<dbReference type="Proteomes" id="UP000215335">
    <property type="component" value="Unassembled WGS sequence"/>
</dbReference>
<dbReference type="Pfam" id="PF17753">
    <property type="entry name" value="Ig_mannosidase"/>
    <property type="match status" value="1"/>
</dbReference>
<evidence type="ECO:0000256" key="19">
    <source>
        <dbReference type="SAM" id="MobiDB-lite"/>
    </source>
</evidence>
<evidence type="ECO:0000313" key="21">
    <source>
        <dbReference type="EMBL" id="OXU22459.1"/>
    </source>
</evidence>
<evidence type="ECO:0000256" key="18">
    <source>
        <dbReference type="SAM" id="Coils"/>
    </source>
</evidence>
<feature type="compositionally biased region" description="Basic and acidic residues" evidence="19">
    <location>
        <begin position="1755"/>
        <end position="1769"/>
    </location>
</feature>
<dbReference type="SMART" id="SM00968">
    <property type="entry name" value="SMC_hinge"/>
    <property type="match status" value="1"/>
</dbReference>
<dbReference type="InterPro" id="IPR017853">
    <property type="entry name" value="GH"/>
</dbReference>
<dbReference type="InterPro" id="IPR036156">
    <property type="entry name" value="Beta-gal/glucu_dom_sf"/>
</dbReference>
<feature type="region of interest" description="Disordered" evidence="19">
    <location>
        <begin position="50"/>
        <end position="186"/>
    </location>
</feature>
<name>A0A232EVS0_9HYME</name>
<dbReference type="Pfam" id="PF02463">
    <property type="entry name" value="SMC_N"/>
    <property type="match status" value="1"/>
</dbReference>
<feature type="region of interest" description="Disordered" evidence="19">
    <location>
        <begin position="1"/>
        <end position="23"/>
    </location>
</feature>
<keyword evidence="16" id="KW-0131">Cell cycle</keyword>
<dbReference type="GO" id="GO:0016887">
    <property type="term" value="F:ATP hydrolysis activity"/>
    <property type="evidence" value="ECO:0007669"/>
    <property type="project" value="InterPro"/>
</dbReference>
<comment type="caution">
    <text evidence="21">The sequence shown here is derived from an EMBL/GenBank/DDBJ whole genome shotgun (WGS) entry which is preliminary data.</text>
</comment>
<dbReference type="FunFam" id="3.30.70.1620:FF:000002">
    <property type="entry name" value="Structural maintenance of chromosomes 3"/>
    <property type="match status" value="1"/>
</dbReference>
<keyword evidence="14" id="KW-0539">Nucleus</keyword>
<feature type="coiled-coil region" evidence="18">
    <location>
        <begin position="2430"/>
        <end position="2457"/>
    </location>
</feature>
<keyword evidence="8" id="KW-0732">Signal</keyword>
<dbReference type="SUPFAM" id="SSF49785">
    <property type="entry name" value="Galactose-binding domain-like"/>
    <property type="match status" value="1"/>
</dbReference>
<feature type="compositionally biased region" description="Polar residues" evidence="19">
    <location>
        <begin position="121"/>
        <end position="135"/>
    </location>
</feature>
<dbReference type="InterPro" id="IPR036277">
    <property type="entry name" value="SMC_hinge_sf"/>
</dbReference>
<keyword evidence="11 18" id="KW-0175">Coiled coil</keyword>
<dbReference type="InterPro" id="IPR041625">
    <property type="entry name" value="Beta-mannosidase_Ig"/>
</dbReference>
<dbReference type="FunFam" id="3.20.20.80:FF:000035">
    <property type="entry name" value="Mannosidase beta"/>
    <property type="match status" value="1"/>
</dbReference>
<evidence type="ECO:0000256" key="14">
    <source>
        <dbReference type="ARBA" id="ARBA00023242"/>
    </source>
</evidence>
<dbReference type="CDD" id="cd03272">
    <property type="entry name" value="ABC_SMC3_euk"/>
    <property type="match status" value="1"/>
</dbReference>
<evidence type="ECO:0000259" key="20">
    <source>
        <dbReference type="SMART" id="SM00968"/>
    </source>
</evidence>
<dbReference type="STRING" id="543379.A0A232EVS0"/>
<sequence>MASGSKKSNVPLTKEEQEEEELRNELISSKCEFFYDGISVDEMKMIMNELKKTKENNSQNTETVSPSPTLSESKSSQNSLQISDINRPPPSFSYRQAVTNSNLPTASTSNEDFNSREKSPDPTSNKTYGKNLNNENDIHDNESIFENNSSISNDDYPQLGSKSNLKSNPYDNTSTTRVLRPREAKKPNPATIRKLNLERWRLDPLQFLEDDEVPLKVSERVRNHEEEYLPYSNEKLDDETFDALCQQMSEKLDSLHEQMIATDSQTIWGSPIKVSGKRSSPADKNSFVEKTPSSSIHISDVSVRDTVERSSKRKALNNIAATTDNNSNDESSSEEFVKTNTKKRKCQQEKKAEAVPKKVRESPRYRKKNSTQSQSTSKKNSDALGDNEISNLLNNEPDEMNDSDCIEITDEIKPFPNAKGMQKKINIAQSHLENKKIATEQRIKAEEEARKRKEIDERLKKDELIFKRFQEQEDERNRHLEKERKRKEQEILYHNILQVSQKRVTRSNFIINTPRNYEEMDEEQLLADDDDDIILTDSNIVTKNCPICQKPFPDDQIMSHASECNLFPGESDDIHSFQPSTSYSRQDNNYECTICNNYTTLDGKRYEEHVTKCREKAEDQRVNDIKFSAEIPGGIYSDLERAGLFEKNLIGFNDVNNRWIANKSIAYTKSIEVNNTFFEAPYVVLIFYGLDTFATVYINNEEVGKTSNMFLKYNFDIKQKLKLGNNELKIVFESSVKVAENLYDIQSSEYVVPPKCVPKEYNGECHVNHIRKMQASYGWDWGPAFPSMGIWKEVELQPVQSALVSEVTADVHKKIIDKPTHIICKFEEIFLNDSLFTNLKVRNNLAKATVILDIPDVNILQIIHHDKVQRWWPNGYGEQKLYLLDVKIKIDTDVTERKIKVGFRTVELVQDRLEKGMSFYFKINNIPIFAKGSNWIPSSVFPENLSRKETLQHLLKSSKETHMNMLRVWGGGVYESDLFYSLADEYGIMIWQDFMFACNMYPTTKKFLDNVKEEVRQNMRRLKHHPSIVLWAGNNENEAALYGNWYGTGSAQIYKDDYVKLYVDTIKNEATIIDPTNPFVVSSPSNGLYSEEKNYTGSNPYSNIYGDVHYYNYLRDSWDINQYPVTRFASEYGFQALPSIYTIMQATKNISDLQLDSSFMKHRQHLPQGYNFMKLLISKNLEIPKSNNTIRELMDYIYLSQVTQAVSMRIQTESYRQMKSLFNEVGEGMTMGALYWQLNDVWQAPSWSSIDFSGRWKMLHYYVKDFFSPIIITSRLTKANELLLYVVSDVLKTLENLTIEIIVYEWKSAKSIHTTELTNITVKPNESRLIRQYWLDVFLERAGCGSLATAKENCMIELILKDAKSNKIAPSNYVYPYPLKKVALPNDSIKIKVKPEAVASQLQNQTDFQIEVTAEKLALFVWLEVGNINGRFSENGFHLLQEKKNITFHTSQPISVKDITNNLIVTSLSRIYDNNLRMSDVQIVIIQGFKSYREQTVVEPFDPRHNVVVGRNGSGKSNFFYAIQFVLSDEFSHLRPEQRQGLLHEGTGPRVISAHVEIIFDNSDGRLPIDKDEVYLRRVIGSKKDQYFLNKKIVTRSDVMNLLESAGFSRSNPYYIVKQGKINQMATAPDSMRLKLLREVAGTRVYDDRREESKAILKETEGKLEKIQEFLRTIEERLQTLEEEKEELKEYQKWDKQRRSLEYIIHERELKENKRKLEELEDSRTRSGEEQAKLTAEVQKAQESVKQATKRHKEAKKEAQTAKEERDTLSAEQQQLLKEKTKLTFTRNDLMEEVRGDNDSRKRAEEELDKLKCQIAAKEAELENIKPLYEEMKRKEEEITRELALKEQKRKELYAKQGRGSQFTTKAERDNWIQQELKQLNKQIKDKEEHEKKITEDLKRDEEKRANLEKKIGDDTREMERQKTSVDEHNKQYYDLNKLKDQCQTTRKEQQRPDMANEVSSYYGPVIENFNCDKSVYMAVEVTAGNRLFHHIVATDKFGTKILKEMNNQKLPGEVTFMPLNRLHVRPIEYPKTQDAIPMIEKLEYDEKYDKALRYIFGKTLICRNLETATTLARTSGLDCVTLEGDQVSSKGSLTGGYFNTLRSRLEIQKNRSELMAKINDLETKLATLKEEIRNADRNISSYVSEMQRTETKNSKARDIYDKMKGEIRIMKEELSAIERYKVPKEKSLQQCKSSLEAMYATKEGLESELHQDLMEQLSVADQHQVDQLNDSIRRLTKENKEAFVKRMKLEAEKNKLENLLTNNLVRRKDELVQALQEISVEDRQRALDNANTQLGEIEKRLLKNQAEFKAQNEKVAAAAKKQKAEALEVEKWKGKEKEAQEKMESDAKDFEKLASKMNMLQQNITDLTQKITELGALPNKESYTKFSNMSTKQLFKKMEEANSHLKKYSHVNKKALDQFMSFSEQKVKLVKRKEELDRADEKIKELMMVLEQRKCEAIQFTFKQVSKYFSEVFKKLVPSGHAQLVMKTADGEDDGTETMTETADSDRFIGVGM</sequence>
<evidence type="ECO:0000256" key="1">
    <source>
        <dbReference type="ARBA" id="ARBA00000829"/>
    </source>
</evidence>
<dbReference type="InterPro" id="IPR010935">
    <property type="entry name" value="SMC_hinge"/>
</dbReference>
<feature type="region of interest" description="Disordered" evidence="19">
    <location>
        <begin position="270"/>
        <end position="402"/>
    </location>
</feature>
<keyword evidence="12" id="KW-0325">Glycoprotein</keyword>
<evidence type="ECO:0000256" key="8">
    <source>
        <dbReference type="ARBA" id="ARBA00022729"/>
    </source>
</evidence>
<evidence type="ECO:0000256" key="11">
    <source>
        <dbReference type="ARBA" id="ARBA00023054"/>
    </source>
</evidence>
<dbReference type="Gene3D" id="3.40.50.300">
    <property type="entry name" value="P-loop containing nucleotide triphosphate hydrolases"/>
    <property type="match status" value="2"/>
</dbReference>
<evidence type="ECO:0000256" key="2">
    <source>
        <dbReference type="ARBA" id="ARBA00004371"/>
    </source>
</evidence>
<feature type="region of interest" description="Disordered" evidence="19">
    <location>
        <begin position="1718"/>
        <end position="1773"/>
    </location>
</feature>
<dbReference type="PANTHER" id="PTHR43977">
    <property type="entry name" value="STRUCTURAL MAINTENANCE OF CHROMOSOMES PROTEIN 3"/>
    <property type="match status" value="1"/>
</dbReference>
<dbReference type="InterPro" id="IPR041447">
    <property type="entry name" value="Mannosidase_ig"/>
</dbReference>
<comment type="similarity">
    <text evidence="4">Belongs to the glycosyl hydrolase 2 family.</text>
</comment>
<evidence type="ECO:0000256" key="13">
    <source>
        <dbReference type="ARBA" id="ARBA00023228"/>
    </source>
</evidence>
<reference evidence="21 22" key="1">
    <citation type="journal article" date="2017" name="Curr. Biol.">
        <title>The Evolution of Venom by Co-option of Single-Copy Genes.</title>
        <authorList>
            <person name="Martinson E.O."/>
            <person name="Mrinalini"/>
            <person name="Kelkar Y.D."/>
            <person name="Chang C.H."/>
            <person name="Werren J.H."/>
        </authorList>
    </citation>
    <scope>NUCLEOTIDE SEQUENCE [LARGE SCALE GENOMIC DNA]</scope>
    <source>
        <strain evidence="21 22">Alberta</strain>
        <tissue evidence="21">Whole body</tissue>
    </source>
</reference>
<comment type="similarity">
    <text evidence="3">Belongs to the SMC family. SMC3 subfamily.</text>
</comment>
<evidence type="ECO:0000256" key="6">
    <source>
        <dbReference type="ARBA" id="ARBA00018690"/>
    </source>
</evidence>
<dbReference type="GO" id="GO:0005524">
    <property type="term" value="F:ATP binding"/>
    <property type="evidence" value="ECO:0007669"/>
    <property type="project" value="InterPro"/>
</dbReference>
<dbReference type="GO" id="GO:0005694">
    <property type="term" value="C:chromosome"/>
    <property type="evidence" value="ECO:0007669"/>
    <property type="project" value="InterPro"/>
</dbReference>
<keyword evidence="22" id="KW-1185">Reference proteome</keyword>
<evidence type="ECO:0000256" key="7">
    <source>
        <dbReference type="ARBA" id="ARBA00022618"/>
    </source>
</evidence>
<dbReference type="GO" id="GO:0004567">
    <property type="term" value="F:beta-mannosidase activity"/>
    <property type="evidence" value="ECO:0007669"/>
    <property type="project" value="UniProtKB-EC"/>
</dbReference>
<feature type="compositionally biased region" description="Basic and acidic residues" evidence="19">
    <location>
        <begin position="1718"/>
        <end position="1732"/>
    </location>
</feature>